<accession>A0A5B9QQV9</accession>
<evidence type="ECO:0000259" key="1">
    <source>
        <dbReference type="SMART" id="SM00327"/>
    </source>
</evidence>
<dbReference type="InterPro" id="IPR002881">
    <property type="entry name" value="DUF58"/>
</dbReference>
<keyword evidence="3" id="KW-1185">Reference proteome</keyword>
<dbReference type="RefSeq" id="WP_068138323.1">
    <property type="nucleotide sequence ID" value="NZ_CP042914.1"/>
</dbReference>
<reference evidence="2 3" key="1">
    <citation type="submission" date="2019-08" db="EMBL/GenBank/DDBJ databases">
        <title>Deep-cultivation of Planctomycetes and their phenomic and genomic characterization uncovers novel biology.</title>
        <authorList>
            <person name="Wiegand S."/>
            <person name="Jogler M."/>
            <person name="Boedeker C."/>
            <person name="Pinto D."/>
            <person name="Vollmers J."/>
            <person name="Rivas-Marin E."/>
            <person name="Kohn T."/>
            <person name="Peeters S.H."/>
            <person name="Heuer A."/>
            <person name="Rast P."/>
            <person name="Oberbeckmann S."/>
            <person name="Bunk B."/>
            <person name="Jeske O."/>
            <person name="Meyerdierks A."/>
            <person name="Storesund J.E."/>
            <person name="Kallscheuer N."/>
            <person name="Luecker S."/>
            <person name="Lage O.M."/>
            <person name="Pohl T."/>
            <person name="Merkel B.J."/>
            <person name="Hornburger P."/>
            <person name="Mueller R.-W."/>
            <person name="Bruemmer F."/>
            <person name="Labrenz M."/>
            <person name="Spormann A.M."/>
            <person name="Op den Camp H."/>
            <person name="Overmann J."/>
            <person name="Amann R."/>
            <person name="Jetten M.S.M."/>
            <person name="Mascher T."/>
            <person name="Medema M.H."/>
            <person name="Devos D.P."/>
            <person name="Kaster A.-K."/>
            <person name="Ovreas L."/>
            <person name="Rohde M."/>
            <person name="Galperin M.Y."/>
            <person name="Jogler C."/>
        </authorList>
    </citation>
    <scope>NUCLEOTIDE SEQUENCE [LARGE SCALE GENOMIC DNA]</scope>
    <source>
        <strain evidence="2 3">UC8</strain>
    </source>
</reference>
<dbReference type="PANTHER" id="PTHR33608:SF7">
    <property type="entry name" value="DUF58 DOMAIN-CONTAINING PROTEIN"/>
    <property type="match status" value="1"/>
</dbReference>
<dbReference type="KEGG" id="rul:UC8_34040"/>
<dbReference type="InterPro" id="IPR002035">
    <property type="entry name" value="VWF_A"/>
</dbReference>
<dbReference type="Gene3D" id="3.40.50.410">
    <property type="entry name" value="von Willebrand factor, type A domain"/>
    <property type="match status" value="1"/>
</dbReference>
<protein>
    <submittedName>
        <fullName evidence="2">VWA domain containing CoxE-like protein</fullName>
    </submittedName>
</protein>
<dbReference type="AlphaFoldDB" id="A0A5B9QQV9"/>
<gene>
    <name evidence="2" type="ORF">UC8_34040</name>
</gene>
<dbReference type="OrthoDB" id="9780819at2"/>
<dbReference type="Proteomes" id="UP000325286">
    <property type="component" value="Chromosome"/>
</dbReference>
<evidence type="ECO:0000313" key="2">
    <source>
        <dbReference type="EMBL" id="QEG41384.1"/>
    </source>
</evidence>
<evidence type="ECO:0000313" key="3">
    <source>
        <dbReference type="Proteomes" id="UP000325286"/>
    </source>
</evidence>
<sequence>MFDSEFLKRLEYLSLLSKRVFKGQLLAQRRSKQLGGGVEFADHRDYLHGDDLRYLDWNVYARHGDLLLKRFQEEQDLHVYLLLDASESMNTGEPNKFLFARQIAAALAYIALADLDRVSIVAYDDKIVDTLPLMRGKDNVLALLRFLDQLKTGGKKTDLAAVASEFGRRAPRTGMVLIISDLFDQAGFRDGIDRLRHQRFDPHVIQIHTQQEAQPTLLGDVEFEDVESHQRRKVTVTERKLEEYKTLFANFNEDIQRYCRTYGLSHTRATTDVPFDAVLLKMMRATA</sequence>
<dbReference type="PANTHER" id="PTHR33608">
    <property type="entry name" value="BLL2464 PROTEIN"/>
    <property type="match status" value="1"/>
</dbReference>
<dbReference type="SUPFAM" id="SSF53300">
    <property type="entry name" value="vWA-like"/>
    <property type="match status" value="1"/>
</dbReference>
<dbReference type="EMBL" id="CP042914">
    <property type="protein sequence ID" value="QEG41384.1"/>
    <property type="molecule type" value="Genomic_DNA"/>
</dbReference>
<feature type="domain" description="VWFA" evidence="1">
    <location>
        <begin position="76"/>
        <end position="250"/>
    </location>
</feature>
<dbReference type="CDD" id="cd00198">
    <property type="entry name" value="vWFA"/>
    <property type="match status" value="1"/>
</dbReference>
<name>A0A5B9QQV9_9BACT</name>
<dbReference type="SMART" id="SM00327">
    <property type="entry name" value="VWA"/>
    <property type="match status" value="1"/>
</dbReference>
<organism evidence="2 3">
    <name type="scientific">Roseimaritima ulvae</name>
    <dbReference type="NCBI Taxonomy" id="980254"/>
    <lineage>
        <taxon>Bacteria</taxon>
        <taxon>Pseudomonadati</taxon>
        <taxon>Planctomycetota</taxon>
        <taxon>Planctomycetia</taxon>
        <taxon>Pirellulales</taxon>
        <taxon>Pirellulaceae</taxon>
        <taxon>Roseimaritima</taxon>
    </lineage>
</organism>
<dbReference type="InterPro" id="IPR036465">
    <property type="entry name" value="vWFA_dom_sf"/>
</dbReference>
<dbReference type="Pfam" id="PF01882">
    <property type="entry name" value="DUF58"/>
    <property type="match status" value="1"/>
</dbReference>
<proteinExistence type="predicted"/>